<keyword evidence="1" id="KW-0436">Ligase</keyword>
<feature type="binding site" evidence="1">
    <location>
        <position position="104"/>
    </location>
    <ligand>
        <name>Mg(2+)</name>
        <dbReference type="ChEBI" id="CHEBI:18420"/>
    </ligand>
</feature>
<dbReference type="InterPro" id="IPR027417">
    <property type="entry name" value="P-loop_NTPase"/>
</dbReference>
<dbReference type="EC" id="6.3.3.3" evidence="1"/>
<comment type="similarity">
    <text evidence="1">Belongs to the dethiobiotin synthetase family.</text>
</comment>
<keyword evidence="1" id="KW-0460">Magnesium</keyword>
<dbReference type="GO" id="GO:0000287">
    <property type="term" value="F:magnesium ion binding"/>
    <property type="evidence" value="ECO:0007669"/>
    <property type="project" value="UniProtKB-UniRule"/>
</dbReference>
<dbReference type="CDD" id="cd03109">
    <property type="entry name" value="DTBS"/>
    <property type="match status" value="1"/>
</dbReference>
<dbReference type="Pfam" id="PF13500">
    <property type="entry name" value="AAA_26"/>
    <property type="match status" value="1"/>
</dbReference>
<comment type="pathway">
    <text evidence="1">Cofactor biosynthesis; biotin biosynthesis; biotin from 7,8-diaminononanoate: step 1/2.</text>
</comment>
<keyword evidence="1" id="KW-0093">Biotin biosynthesis</keyword>
<evidence type="ECO:0000313" key="3">
    <source>
        <dbReference type="Proteomes" id="UP000004705"/>
    </source>
</evidence>
<feature type="binding site" evidence="1">
    <location>
        <position position="45"/>
    </location>
    <ligand>
        <name>Mg(2+)</name>
        <dbReference type="ChEBI" id="CHEBI:18420"/>
    </ligand>
</feature>
<dbReference type="GO" id="GO:0005524">
    <property type="term" value="F:ATP binding"/>
    <property type="evidence" value="ECO:0007669"/>
    <property type="project" value="UniProtKB-UniRule"/>
</dbReference>
<comment type="subunit">
    <text evidence="1">Homodimer.</text>
</comment>
<dbReference type="EMBL" id="CM001466">
    <property type="protein sequence ID" value="EHY90798.1"/>
    <property type="molecule type" value="Genomic_DNA"/>
</dbReference>
<feature type="binding site" evidence="1">
    <location>
        <position position="11"/>
    </location>
    <ligand>
        <name>Mg(2+)</name>
        <dbReference type="ChEBI" id="CHEBI:18420"/>
    </ligand>
</feature>
<dbReference type="NCBIfam" id="TIGR00347">
    <property type="entry name" value="bioD"/>
    <property type="match status" value="1"/>
</dbReference>
<comment type="function">
    <text evidence="1">Catalyzes a mechanistically unusual reaction, the ATP-dependent insertion of CO2 between the N7 and N8 nitrogen atoms of 7,8-diaminopelargonic acid (DAPA, also called 7,8-diammoniononanoate) to form a ureido ring.</text>
</comment>
<evidence type="ECO:0000313" key="2">
    <source>
        <dbReference type="EMBL" id="EHY90798.1"/>
    </source>
</evidence>
<keyword evidence="1" id="KW-0479">Metal-binding</keyword>
<keyword evidence="1" id="KW-0067">ATP-binding</keyword>
<reference evidence="2 3" key="1">
    <citation type="journal article" date="2012" name="Stand. Genomic Sci.">
        <title>Genome sequence of the soil bacterium Saccharomonospora azurea type strain (NA-128(T)).</title>
        <authorList>
            <person name="Klenk H.P."/>
            <person name="Held B."/>
            <person name="Lucas S."/>
            <person name="Lapidus A."/>
            <person name="Copeland A."/>
            <person name="Hammon N."/>
            <person name="Pitluck S."/>
            <person name="Goodwin L.A."/>
            <person name="Han C."/>
            <person name="Tapia R."/>
            <person name="Brambilla E.M."/>
            <person name="Potter G."/>
            <person name="Land M."/>
            <person name="Ivanova N."/>
            <person name="Rohde M."/>
            <person name="Goker M."/>
            <person name="Detter J.C."/>
            <person name="Kyrpides N.C."/>
            <person name="Woyke T."/>
        </authorList>
    </citation>
    <scope>NUCLEOTIDE SEQUENCE [LARGE SCALE GENOMIC DNA]</scope>
    <source>
        <strain evidence="2 3">NA-128</strain>
    </source>
</reference>
<dbReference type="GO" id="GO:0005829">
    <property type="term" value="C:cytosol"/>
    <property type="evidence" value="ECO:0007669"/>
    <property type="project" value="TreeGrafter"/>
</dbReference>
<dbReference type="HAMAP" id="MF_00336">
    <property type="entry name" value="BioD"/>
    <property type="match status" value="1"/>
</dbReference>
<dbReference type="HOGENOM" id="CLU_072551_1_0_11"/>
<keyword evidence="1" id="KW-0963">Cytoplasm</keyword>
<dbReference type="PANTHER" id="PTHR43210">
    <property type="entry name" value="DETHIOBIOTIN SYNTHETASE"/>
    <property type="match status" value="1"/>
</dbReference>
<organism evidence="2 3">
    <name type="scientific">Saccharomonospora azurea NA-128</name>
    <dbReference type="NCBI Taxonomy" id="882081"/>
    <lineage>
        <taxon>Bacteria</taxon>
        <taxon>Bacillati</taxon>
        <taxon>Actinomycetota</taxon>
        <taxon>Actinomycetes</taxon>
        <taxon>Pseudonocardiales</taxon>
        <taxon>Pseudonocardiaceae</taxon>
        <taxon>Saccharomonospora</taxon>
    </lineage>
</organism>
<dbReference type="Gene3D" id="3.40.50.300">
    <property type="entry name" value="P-loop containing nucleotide triphosphate hydrolases"/>
    <property type="match status" value="1"/>
</dbReference>
<dbReference type="SUPFAM" id="SSF52540">
    <property type="entry name" value="P-loop containing nucleoside triphosphate hydrolases"/>
    <property type="match status" value="1"/>
</dbReference>
<protein>
    <recommendedName>
        <fullName evidence="1">ATP-dependent dethiobiotin synthetase BioD</fullName>
        <ecNumber evidence="1">6.3.3.3</ecNumber>
    </recommendedName>
    <alternativeName>
        <fullName evidence="1">DTB synthetase</fullName>
        <shortName evidence="1">DTBS</shortName>
    </alternativeName>
    <alternativeName>
        <fullName evidence="1">Dethiobiotin synthase</fullName>
    </alternativeName>
</protein>
<feature type="binding site" evidence="1">
    <location>
        <begin position="7"/>
        <end position="12"/>
    </location>
    <ligand>
        <name>ATP</name>
        <dbReference type="ChEBI" id="CHEBI:30616"/>
    </ligand>
</feature>
<dbReference type="GO" id="GO:0009102">
    <property type="term" value="P:biotin biosynthetic process"/>
    <property type="evidence" value="ECO:0007669"/>
    <property type="project" value="UniProtKB-UniRule"/>
</dbReference>
<dbReference type="Proteomes" id="UP000004705">
    <property type="component" value="Chromosome"/>
</dbReference>
<dbReference type="GO" id="GO:0004141">
    <property type="term" value="F:dethiobiotin synthase activity"/>
    <property type="evidence" value="ECO:0007669"/>
    <property type="project" value="UniProtKB-UniRule"/>
</dbReference>
<comment type="cofactor">
    <cofactor evidence="1">
        <name>Mg(2+)</name>
        <dbReference type="ChEBI" id="CHEBI:18420"/>
    </cofactor>
</comment>
<name>H8GCM5_9PSEU</name>
<feature type="binding site" evidence="1">
    <location>
        <position position="36"/>
    </location>
    <ligand>
        <name>substrate</name>
    </ligand>
</feature>
<comment type="caution">
    <text evidence="1">Lacks conserved residue(s) required for the propagation of feature annotation.</text>
</comment>
<comment type="subcellular location">
    <subcellularLocation>
        <location evidence="1">Cytoplasm</location>
    </subcellularLocation>
</comment>
<dbReference type="UniPathway" id="UPA00078">
    <property type="reaction ID" value="UER00161"/>
</dbReference>
<sequence length="236" mass="23493">MSGTGTGVGKTVVTAAVAALAMNDGQRVAVLKPAQTGVAPGEPGDLADVRRLAGDVTTCELRRYPDPLSPEAAARRSGLPEVTPADVAAAATRLHEDHDLVLVEGAGGLLVRFDSTGGTLADVAWALAAPVVVVAEAGLGTLNATALTAEVATRRGLDVLGVVIGAWPSNPDLAARCNAADLPVAAAAPLLGALPAGLAAVNGQEFLDEARKGLAPWLGGSFDPDLFARAAAATGT</sequence>
<accession>H8GCM5</accession>
<dbReference type="AlphaFoldDB" id="H8GCM5"/>
<dbReference type="InterPro" id="IPR004472">
    <property type="entry name" value="DTB_synth_BioD"/>
</dbReference>
<dbReference type="PIRSF" id="PIRSF006755">
    <property type="entry name" value="DTB_synth"/>
    <property type="match status" value="1"/>
</dbReference>
<keyword evidence="1" id="KW-0547">Nucleotide-binding</keyword>
<feature type="binding site" evidence="1">
    <location>
        <position position="45"/>
    </location>
    <ligand>
        <name>ATP</name>
        <dbReference type="ChEBI" id="CHEBI:30616"/>
    </ligand>
</feature>
<dbReference type="PANTHER" id="PTHR43210:SF5">
    <property type="entry name" value="DETHIOBIOTIN SYNTHETASE"/>
    <property type="match status" value="1"/>
</dbReference>
<dbReference type="RefSeq" id="WP_005444321.1">
    <property type="nucleotide sequence ID" value="NZ_CM001466.1"/>
</dbReference>
<feature type="binding site" evidence="1">
    <location>
        <begin position="104"/>
        <end position="107"/>
    </location>
    <ligand>
        <name>ATP</name>
        <dbReference type="ChEBI" id="CHEBI:30616"/>
    </ligand>
</feature>
<evidence type="ECO:0000256" key="1">
    <source>
        <dbReference type="HAMAP-Rule" id="MF_00336"/>
    </source>
</evidence>
<proteinExistence type="inferred from homology"/>
<feature type="active site" evidence="1">
    <location>
        <position position="32"/>
    </location>
</feature>
<keyword evidence="3" id="KW-1185">Reference proteome</keyword>
<gene>
    <name evidence="1" type="primary">bioD</name>
    <name evidence="2" type="ORF">SacazDRAFT_03941</name>
</gene>
<comment type="catalytic activity">
    <reaction evidence="1">
        <text>(7R,8S)-7,8-diammoniononanoate + CO2 + ATP = (4R,5S)-dethiobiotin + ADP + phosphate + 3 H(+)</text>
        <dbReference type="Rhea" id="RHEA:15805"/>
        <dbReference type="ChEBI" id="CHEBI:15378"/>
        <dbReference type="ChEBI" id="CHEBI:16526"/>
        <dbReference type="ChEBI" id="CHEBI:30616"/>
        <dbReference type="ChEBI" id="CHEBI:43474"/>
        <dbReference type="ChEBI" id="CHEBI:149469"/>
        <dbReference type="ChEBI" id="CHEBI:149473"/>
        <dbReference type="ChEBI" id="CHEBI:456216"/>
        <dbReference type="EC" id="6.3.3.3"/>
    </reaction>
</comment>